<gene>
    <name evidence="2" type="ORF">J3D65DRAFT_354700</name>
</gene>
<sequence>MLTVDELDSESEFSEPEDLGMPTPSSDSSEAAQETTSSGEVHQAMAHLLTFANQLNESTSQLVGNLSRFKEEAAAPDAAELAKCKKETERLKQQLSSRGEHVKLLRVEMKLIQAKLSSTEKALAKAHRPKFEPAQIGFFDPDLSVEEYGPGDVVSKGSVAFYRHVEPFLDAVTVAARTIPIATVRKHLHLCFAGSARTWHASVLSDAERNALATGDTLHGAADLLRRQWDRAAAHALPVQVDALKALEAMGLTPESIRRGALSPTQFVAAAVREARRLGIAAIYPQLMLAYMRIDPALRVWICPPDADASLSEFVRNVNLGVASYRTSQRSRNQLKG</sequence>
<proteinExistence type="predicted"/>
<comment type="caution">
    <text evidence="2">The sequence shown here is derived from an EMBL/GenBank/DDBJ whole genome shotgun (WGS) entry which is preliminary data.</text>
</comment>
<evidence type="ECO:0000313" key="3">
    <source>
        <dbReference type="Proteomes" id="UP001360953"/>
    </source>
</evidence>
<dbReference type="Proteomes" id="UP001360953">
    <property type="component" value="Unassembled WGS sequence"/>
</dbReference>
<evidence type="ECO:0000313" key="2">
    <source>
        <dbReference type="EMBL" id="KAK7536806.1"/>
    </source>
</evidence>
<feature type="region of interest" description="Disordered" evidence="1">
    <location>
        <begin position="1"/>
        <end position="41"/>
    </location>
</feature>
<name>A0ABR1LQP7_9PEZI</name>
<feature type="compositionally biased region" description="Acidic residues" evidence="1">
    <location>
        <begin position="1"/>
        <end position="18"/>
    </location>
</feature>
<dbReference type="EMBL" id="JBBPEH010000006">
    <property type="protein sequence ID" value="KAK7536806.1"/>
    <property type="molecule type" value="Genomic_DNA"/>
</dbReference>
<dbReference type="RefSeq" id="XP_066654957.1">
    <property type="nucleotide sequence ID" value="XM_066795580.1"/>
</dbReference>
<accession>A0ABR1LQP7</accession>
<feature type="compositionally biased region" description="Polar residues" evidence="1">
    <location>
        <begin position="23"/>
        <end position="40"/>
    </location>
</feature>
<dbReference type="GeneID" id="92028486"/>
<keyword evidence="3" id="KW-1185">Reference proteome</keyword>
<reference evidence="2 3" key="1">
    <citation type="submission" date="2024-04" db="EMBL/GenBank/DDBJ databases">
        <title>Phyllosticta paracitricarpa is synonymous to the EU quarantine fungus P. citricarpa based on phylogenomic analyses.</title>
        <authorList>
            <consortium name="Lawrence Berkeley National Laboratory"/>
            <person name="Van ingen-buijs V.A."/>
            <person name="Van westerhoven A.C."/>
            <person name="Haridas S."/>
            <person name="Skiadas P."/>
            <person name="Martin F."/>
            <person name="Groenewald J.Z."/>
            <person name="Crous P.W."/>
            <person name="Seidl M.F."/>
        </authorList>
    </citation>
    <scope>NUCLEOTIDE SEQUENCE [LARGE SCALE GENOMIC DNA]</scope>
    <source>
        <strain evidence="2 3">CPC 17464</strain>
    </source>
</reference>
<organism evidence="2 3">
    <name type="scientific">Phyllosticta citribraziliensis</name>
    <dbReference type="NCBI Taxonomy" id="989973"/>
    <lineage>
        <taxon>Eukaryota</taxon>
        <taxon>Fungi</taxon>
        <taxon>Dikarya</taxon>
        <taxon>Ascomycota</taxon>
        <taxon>Pezizomycotina</taxon>
        <taxon>Dothideomycetes</taxon>
        <taxon>Dothideomycetes incertae sedis</taxon>
        <taxon>Botryosphaeriales</taxon>
        <taxon>Phyllostictaceae</taxon>
        <taxon>Phyllosticta</taxon>
    </lineage>
</organism>
<protein>
    <submittedName>
        <fullName evidence="2">Uncharacterized protein</fullName>
    </submittedName>
</protein>
<evidence type="ECO:0000256" key="1">
    <source>
        <dbReference type="SAM" id="MobiDB-lite"/>
    </source>
</evidence>